<dbReference type="InterPro" id="IPR001173">
    <property type="entry name" value="Glyco_trans_2-like"/>
</dbReference>
<dbReference type="Pfam" id="PF00535">
    <property type="entry name" value="Glycos_transf_2"/>
    <property type="match status" value="1"/>
</dbReference>
<comment type="caution">
    <text evidence="2">The sequence shown here is derived from an EMBL/GenBank/DDBJ whole genome shotgun (WGS) entry which is preliminary data.</text>
</comment>
<evidence type="ECO:0000313" key="2">
    <source>
        <dbReference type="EMBL" id="RZU03033.1"/>
    </source>
</evidence>
<dbReference type="InterPro" id="IPR050834">
    <property type="entry name" value="Glycosyltransf_2"/>
</dbReference>
<accession>A0A4Q7W1V2</accession>
<dbReference type="PANTHER" id="PTHR43685">
    <property type="entry name" value="GLYCOSYLTRANSFERASE"/>
    <property type="match status" value="1"/>
</dbReference>
<dbReference type="InterPro" id="IPR029044">
    <property type="entry name" value="Nucleotide-diphossugar_trans"/>
</dbReference>
<dbReference type="RefSeq" id="WP_165393245.1">
    <property type="nucleotide sequence ID" value="NZ_SHKP01000004.1"/>
</dbReference>
<dbReference type="SUPFAM" id="SSF53448">
    <property type="entry name" value="Nucleotide-diphospho-sugar transferases"/>
    <property type="match status" value="1"/>
</dbReference>
<evidence type="ECO:0000259" key="1">
    <source>
        <dbReference type="Pfam" id="PF00535"/>
    </source>
</evidence>
<keyword evidence="3" id="KW-1185">Reference proteome</keyword>
<name>A0A4Q7W1V2_9BURK</name>
<dbReference type="CDD" id="cd00761">
    <property type="entry name" value="Glyco_tranf_GTA_type"/>
    <property type="match status" value="1"/>
</dbReference>
<dbReference type="Gene3D" id="3.90.550.10">
    <property type="entry name" value="Spore Coat Polysaccharide Biosynthesis Protein SpsA, Chain A"/>
    <property type="match status" value="1"/>
</dbReference>
<dbReference type="Proteomes" id="UP000293671">
    <property type="component" value="Unassembled WGS sequence"/>
</dbReference>
<reference evidence="2 3" key="1">
    <citation type="submission" date="2019-02" db="EMBL/GenBank/DDBJ databases">
        <title>Genomic Encyclopedia of Type Strains, Phase IV (KMG-IV): sequencing the most valuable type-strain genomes for metagenomic binning, comparative biology and taxonomic classification.</title>
        <authorList>
            <person name="Goeker M."/>
        </authorList>
    </citation>
    <scope>NUCLEOTIDE SEQUENCE [LARGE SCALE GENOMIC DNA]</scope>
    <source>
        <strain evidence="2 3">DSM 19570</strain>
    </source>
</reference>
<proteinExistence type="predicted"/>
<evidence type="ECO:0000313" key="3">
    <source>
        <dbReference type="Proteomes" id="UP000293671"/>
    </source>
</evidence>
<dbReference type="EMBL" id="SHKP01000004">
    <property type="protein sequence ID" value="RZU03033.1"/>
    <property type="molecule type" value="Genomic_DNA"/>
</dbReference>
<dbReference type="PANTHER" id="PTHR43685:SF3">
    <property type="entry name" value="SLR2126 PROTEIN"/>
    <property type="match status" value="1"/>
</dbReference>
<feature type="domain" description="Glycosyltransferase 2-like" evidence="1">
    <location>
        <begin position="13"/>
        <end position="126"/>
    </location>
</feature>
<dbReference type="AlphaFoldDB" id="A0A4Q7W1V2"/>
<keyword evidence="2" id="KW-0808">Transferase</keyword>
<sequence length="333" mass="37316">MSMLPADGAHRACVILLAYNQQATVESAVASVLGQQCEPLEIVLSDDASGDGSFALLQAAAERYVGPHRVRARRNEVNLGIGEHYNQLLRETRAPLLVTAAGDDISTPDRVARLLQAWDANGCRADLIASHLIDLDDEGRLHEQIRVDDLAPYRGVEDWAAGRPYIVGAGHAFTRRMMERFGPMAPEVAYEDQIMVFRSIVSGGAITVDAPLVHYRRGGTSRRPVFDSASDMTRWTSRQRAREIAEMEQLLRDARVAGCEPQVQAVLKLPLLRATYIPRLALAGSTRERWQVYREAAGTLPWWWRFRKLLHAQFPNATHKVKNGLAVFHHRRR</sequence>
<dbReference type="GO" id="GO:0016740">
    <property type="term" value="F:transferase activity"/>
    <property type="evidence" value="ECO:0007669"/>
    <property type="project" value="UniProtKB-KW"/>
</dbReference>
<gene>
    <name evidence="2" type="ORF">EV670_1064</name>
</gene>
<protein>
    <submittedName>
        <fullName evidence="2">Glycosyl transferase family 2</fullName>
    </submittedName>
</protein>
<organism evidence="2 3">
    <name type="scientific">Rivibacter subsaxonicus</name>
    <dbReference type="NCBI Taxonomy" id="457575"/>
    <lineage>
        <taxon>Bacteria</taxon>
        <taxon>Pseudomonadati</taxon>
        <taxon>Pseudomonadota</taxon>
        <taxon>Betaproteobacteria</taxon>
        <taxon>Burkholderiales</taxon>
        <taxon>Rivibacter</taxon>
    </lineage>
</organism>